<sequence>MRLISVLKCHAAALVLRASPLNWALCLLEIQRLKVLRL</sequence>
<dbReference type="EMBL" id="AB609752">
    <property type="protein sequence ID" value="BBE39053.1"/>
    <property type="molecule type" value="Genomic_DNA"/>
</dbReference>
<proteinExistence type="predicted"/>
<reference evidence="1" key="1">
    <citation type="submission" date="2011-01" db="EMBL/GenBank/DDBJ databases">
        <title>Evolutionary Significance of Chromosomal Super-Integrons in Vibrio vulnificus Strains.</title>
        <authorList>
            <person name="Shu H.Y."/>
            <person name="Wu K.M."/>
            <person name="Liu T.T."/>
            <person name="Liu Y.M."/>
            <person name="Liao T.L."/>
            <person name="Hor L.I."/>
            <person name="Tsai S.F."/>
            <person name="Chen C.Y."/>
        </authorList>
    </citation>
    <scope>NUCLEOTIDE SEQUENCE</scope>
    <source>
        <strain evidence="1">CG021</strain>
    </source>
</reference>
<name>A0A6S4Q0U7_VIBVL</name>
<organism evidence="1">
    <name type="scientific">Vibrio vulnificus</name>
    <dbReference type="NCBI Taxonomy" id="672"/>
    <lineage>
        <taxon>Bacteria</taxon>
        <taxon>Pseudomonadati</taxon>
        <taxon>Pseudomonadota</taxon>
        <taxon>Gammaproteobacteria</taxon>
        <taxon>Vibrionales</taxon>
        <taxon>Vibrionaceae</taxon>
        <taxon>Vibrio</taxon>
    </lineage>
</organism>
<dbReference type="AlphaFoldDB" id="A0A6S4Q0U7"/>
<evidence type="ECO:0000313" key="1">
    <source>
        <dbReference type="EMBL" id="BBE39053.1"/>
    </source>
</evidence>
<accession>A0A6S4Q0U7</accession>
<protein>
    <submittedName>
        <fullName evidence="1">Uncharacterized protein</fullName>
    </submittedName>
</protein>